<dbReference type="GO" id="GO:0008270">
    <property type="term" value="F:zinc ion binding"/>
    <property type="evidence" value="ECO:0007669"/>
    <property type="project" value="UniProtKB-KW"/>
</dbReference>
<dbReference type="PROSITE" id="PS50994">
    <property type="entry name" value="INTEGRASE"/>
    <property type="match status" value="1"/>
</dbReference>
<dbReference type="InterPro" id="IPR041588">
    <property type="entry name" value="Integrase_H2C2"/>
</dbReference>
<dbReference type="STRING" id="33097.A0A150GY16"/>
<dbReference type="AlphaFoldDB" id="A0A150GY16"/>
<dbReference type="Pfam" id="PF00665">
    <property type="entry name" value="rve"/>
    <property type="match status" value="1"/>
</dbReference>
<feature type="compositionally biased region" description="Low complexity" evidence="5">
    <location>
        <begin position="387"/>
        <end position="397"/>
    </location>
</feature>
<dbReference type="InterPro" id="IPR043128">
    <property type="entry name" value="Rev_trsase/Diguanyl_cyclase"/>
</dbReference>
<dbReference type="GO" id="GO:0003824">
    <property type="term" value="F:catalytic activity"/>
    <property type="evidence" value="ECO:0007669"/>
    <property type="project" value="UniProtKB-KW"/>
</dbReference>
<dbReference type="Gene3D" id="3.30.420.10">
    <property type="entry name" value="Ribonuclease H-like superfamily/Ribonuclease H"/>
    <property type="match status" value="1"/>
</dbReference>
<dbReference type="Pfam" id="PF17921">
    <property type="entry name" value="Integrase_H2C2"/>
    <property type="match status" value="1"/>
</dbReference>
<evidence type="ECO:0000256" key="3">
    <source>
        <dbReference type="ARBA" id="ARBA00022833"/>
    </source>
</evidence>
<organism evidence="7 8">
    <name type="scientific">Gonium pectorale</name>
    <name type="common">Green alga</name>
    <dbReference type="NCBI Taxonomy" id="33097"/>
    <lineage>
        <taxon>Eukaryota</taxon>
        <taxon>Viridiplantae</taxon>
        <taxon>Chlorophyta</taxon>
        <taxon>core chlorophytes</taxon>
        <taxon>Chlorophyceae</taxon>
        <taxon>CS clade</taxon>
        <taxon>Chlamydomonadales</taxon>
        <taxon>Volvocaceae</taxon>
        <taxon>Gonium</taxon>
    </lineage>
</organism>
<dbReference type="CDD" id="cd09274">
    <property type="entry name" value="RNase_HI_RT_Ty3"/>
    <property type="match status" value="1"/>
</dbReference>
<dbReference type="InterPro" id="IPR050951">
    <property type="entry name" value="Retrovirus_Pol_polyprotein"/>
</dbReference>
<evidence type="ECO:0000313" key="7">
    <source>
        <dbReference type="EMBL" id="KXZ54578.1"/>
    </source>
</evidence>
<dbReference type="PANTHER" id="PTHR37984:SF5">
    <property type="entry name" value="PROTEIN NYNRIN-LIKE"/>
    <property type="match status" value="1"/>
</dbReference>
<dbReference type="FunFam" id="3.10.20.370:FF:000001">
    <property type="entry name" value="Retrovirus-related Pol polyprotein from transposon 17.6-like protein"/>
    <property type="match status" value="1"/>
</dbReference>
<feature type="compositionally biased region" description="Acidic residues" evidence="5">
    <location>
        <begin position="530"/>
        <end position="557"/>
    </location>
</feature>
<feature type="region of interest" description="Disordered" evidence="5">
    <location>
        <begin position="229"/>
        <end position="255"/>
    </location>
</feature>
<feature type="compositionally biased region" description="Basic and acidic residues" evidence="5">
    <location>
        <begin position="873"/>
        <end position="884"/>
    </location>
</feature>
<feature type="region of interest" description="Disordered" evidence="5">
    <location>
        <begin position="474"/>
        <end position="557"/>
    </location>
</feature>
<dbReference type="Pfam" id="PF17919">
    <property type="entry name" value="RT_RNaseH_2"/>
    <property type="match status" value="1"/>
</dbReference>
<dbReference type="InterPro" id="IPR001584">
    <property type="entry name" value="Integrase_cat-core"/>
</dbReference>
<dbReference type="Gene3D" id="3.30.40.10">
    <property type="entry name" value="Zinc/RING finger domain, C3HC4 (zinc finger)"/>
    <property type="match status" value="1"/>
</dbReference>
<evidence type="ECO:0000259" key="6">
    <source>
        <dbReference type="PROSITE" id="PS50994"/>
    </source>
</evidence>
<dbReference type="Gene3D" id="3.10.20.370">
    <property type="match status" value="1"/>
</dbReference>
<feature type="region of interest" description="Disordered" evidence="5">
    <location>
        <begin position="907"/>
        <end position="996"/>
    </location>
</feature>
<dbReference type="Gene3D" id="3.30.70.270">
    <property type="match status" value="1"/>
</dbReference>
<dbReference type="OrthoDB" id="1909920at2759"/>
<keyword evidence="4" id="KW-0511">Multifunctional enzyme</keyword>
<dbReference type="InterPro" id="IPR011011">
    <property type="entry name" value="Znf_FYVE_PHD"/>
</dbReference>
<dbReference type="SMART" id="SM00249">
    <property type="entry name" value="PHD"/>
    <property type="match status" value="1"/>
</dbReference>
<comment type="caution">
    <text evidence="7">The sequence shown here is derived from an EMBL/GenBank/DDBJ whole genome shotgun (WGS) entry which is preliminary data.</text>
</comment>
<dbReference type="InterPro" id="IPR041577">
    <property type="entry name" value="RT_RNaseH_2"/>
</dbReference>
<protein>
    <recommendedName>
        <fullName evidence="6">Integrase catalytic domain-containing protein</fullName>
    </recommendedName>
</protein>
<dbReference type="Gene3D" id="1.10.340.70">
    <property type="match status" value="1"/>
</dbReference>
<dbReference type="GO" id="GO:0015074">
    <property type="term" value="P:DNA integration"/>
    <property type="evidence" value="ECO:0007669"/>
    <property type="project" value="InterPro"/>
</dbReference>
<reference evidence="8" key="1">
    <citation type="journal article" date="2016" name="Nat. Commun.">
        <title>The Gonium pectorale genome demonstrates co-option of cell cycle regulation during the evolution of multicellularity.</title>
        <authorList>
            <person name="Hanschen E.R."/>
            <person name="Marriage T.N."/>
            <person name="Ferris P.J."/>
            <person name="Hamaji T."/>
            <person name="Toyoda A."/>
            <person name="Fujiyama A."/>
            <person name="Neme R."/>
            <person name="Noguchi H."/>
            <person name="Minakuchi Y."/>
            <person name="Suzuki M."/>
            <person name="Kawai-Toyooka H."/>
            <person name="Smith D.R."/>
            <person name="Sparks H."/>
            <person name="Anderson J."/>
            <person name="Bakaric R."/>
            <person name="Luria V."/>
            <person name="Karger A."/>
            <person name="Kirschner M.W."/>
            <person name="Durand P.M."/>
            <person name="Michod R.E."/>
            <person name="Nozaki H."/>
            <person name="Olson B.J."/>
        </authorList>
    </citation>
    <scope>NUCLEOTIDE SEQUENCE [LARGE SCALE GENOMIC DNA]</scope>
    <source>
        <strain evidence="8">NIES-2863</strain>
    </source>
</reference>
<dbReference type="Pfam" id="PF00628">
    <property type="entry name" value="PHD"/>
    <property type="match status" value="1"/>
</dbReference>
<dbReference type="InterPro" id="IPR013083">
    <property type="entry name" value="Znf_RING/FYVE/PHD"/>
</dbReference>
<dbReference type="SUPFAM" id="SSF53098">
    <property type="entry name" value="Ribonuclease H-like"/>
    <property type="match status" value="1"/>
</dbReference>
<feature type="compositionally biased region" description="Basic residues" evidence="5">
    <location>
        <begin position="916"/>
        <end position="925"/>
    </location>
</feature>
<dbReference type="InterPro" id="IPR001965">
    <property type="entry name" value="Znf_PHD"/>
</dbReference>
<evidence type="ECO:0000256" key="4">
    <source>
        <dbReference type="ARBA" id="ARBA00023268"/>
    </source>
</evidence>
<keyword evidence="8" id="KW-1185">Reference proteome</keyword>
<feature type="compositionally biased region" description="Low complexity" evidence="5">
    <location>
        <begin position="927"/>
        <end position="940"/>
    </location>
</feature>
<feature type="compositionally biased region" description="Polar residues" evidence="5">
    <location>
        <begin position="308"/>
        <end position="318"/>
    </location>
</feature>
<evidence type="ECO:0000256" key="1">
    <source>
        <dbReference type="ARBA" id="ARBA00022723"/>
    </source>
</evidence>
<dbReference type="EMBL" id="LSYV01000005">
    <property type="protein sequence ID" value="KXZ54578.1"/>
    <property type="molecule type" value="Genomic_DNA"/>
</dbReference>
<feature type="region of interest" description="Disordered" evidence="5">
    <location>
        <begin position="301"/>
        <end position="340"/>
    </location>
</feature>
<dbReference type="InterPro" id="IPR043502">
    <property type="entry name" value="DNA/RNA_pol_sf"/>
</dbReference>
<keyword evidence="1" id="KW-0479">Metal-binding</keyword>
<dbReference type="InterPro" id="IPR012337">
    <property type="entry name" value="RNaseH-like_sf"/>
</dbReference>
<gene>
    <name evidence="7" type="ORF">GPECTOR_4g643</name>
</gene>
<evidence type="ECO:0000256" key="5">
    <source>
        <dbReference type="SAM" id="MobiDB-lite"/>
    </source>
</evidence>
<keyword evidence="3" id="KW-0862">Zinc</keyword>
<feature type="compositionally biased region" description="Low complexity" evidence="5">
    <location>
        <begin position="518"/>
        <end position="529"/>
    </location>
</feature>
<dbReference type="FunFam" id="3.30.70.270:FF:000020">
    <property type="entry name" value="Transposon Tf2-6 polyprotein-like Protein"/>
    <property type="match status" value="1"/>
</dbReference>
<evidence type="ECO:0000313" key="8">
    <source>
        <dbReference type="Proteomes" id="UP000075714"/>
    </source>
</evidence>
<accession>A0A150GY16</accession>
<dbReference type="SUPFAM" id="SSF57903">
    <property type="entry name" value="FYVE/PHD zinc finger"/>
    <property type="match status" value="1"/>
</dbReference>
<keyword evidence="2" id="KW-0863">Zinc-finger</keyword>
<dbReference type="SUPFAM" id="SSF56672">
    <property type="entry name" value="DNA/RNA polymerases"/>
    <property type="match status" value="1"/>
</dbReference>
<name>A0A150GY16_GONPE</name>
<dbReference type="InterPro" id="IPR036397">
    <property type="entry name" value="RNaseH_sf"/>
</dbReference>
<feature type="compositionally biased region" description="Basic and acidic residues" evidence="5">
    <location>
        <begin position="246"/>
        <end position="255"/>
    </location>
</feature>
<dbReference type="Proteomes" id="UP000075714">
    <property type="component" value="Unassembled WGS sequence"/>
</dbReference>
<dbReference type="GO" id="GO:0003676">
    <property type="term" value="F:nucleic acid binding"/>
    <property type="evidence" value="ECO:0007669"/>
    <property type="project" value="InterPro"/>
</dbReference>
<proteinExistence type="predicted"/>
<feature type="region of interest" description="Disordered" evidence="5">
    <location>
        <begin position="860"/>
        <end position="894"/>
    </location>
</feature>
<feature type="region of interest" description="Disordered" evidence="5">
    <location>
        <begin position="368"/>
        <end position="426"/>
    </location>
</feature>
<dbReference type="InterPro" id="IPR019787">
    <property type="entry name" value="Znf_PHD-finger"/>
</dbReference>
<evidence type="ECO:0000256" key="2">
    <source>
        <dbReference type="ARBA" id="ARBA00022771"/>
    </source>
</evidence>
<dbReference type="PANTHER" id="PTHR37984">
    <property type="entry name" value="PROTEIN CBG26694"/>
    <property type="match status" value="1"/>
</dbReference>
<sequence>MALKKCEFAQPDVQFLGHVVNGATGTITPAPKNVAVIEGYPVLKDVRAIKAFLGLTSYYRHYVMNYGLIALPLYECLGKQGYQWGSRQQAAFEQLKQALCSKPILRGPDFERPFILATDFCKTAVAACLSQLDDDGREYAVSFASKKLNDTQRNWSSTDGEAFAAVWAIKNYHAYLYGNPFTLVTDNSALTFIMKAKDLTGKLARYAMRLQGYTFTIVHRAGRKNGNADGLSRLGHLLGGGSPEDSPGRPTEEDRKLELTSLAADFSARGQTFSLQLPYPTAWATDNMDIELFTLETGAGHLPPAEQLPTTPTRTSPFSGAAHVTPPGSERNSPALPPGLTAQNLVRTEAQQIASPIVFQPMAIVRPNLGNSPGPKRPLGPTDPRVSPISPSSAAAALNATPRKRRNATKPARLNDYVDDSSDSTDSLCCTACGLRKPEWNMLLCDHPGCTNAFHTTCLKPALPGVPTGEWHCPKHATGDKSRTLGAATPGRDPAGPGPSNPTPAQAPAVPGAPSNTGAGPAPDGAAPLDDSDEEDDDYEPSDMEETSSEGILEIDGEPPYYPLESRIWSDTSLLTYLEHGSFSPGPEDSWPDYYKECQRVQRKARRYYMKNGALYRRGTKTRPDVRVLKLEEHLPALEEVHDLAHQGARTTFNTLRQRYYWDKMDHDVRVHIANCHQCKPTQHVLVKDAPLRPLPIVGLWQRVHCDLAGPYPTTKQGHRYVIMAVDSWSKWPEVGLLPNKKSKTTARWLYEHFISRYGSPEIILTDQGTEWQGEFDKLLRQEHILHRRTSAYTPTTNGQCERFVGVMLTALVRHLQGQKEENWDNHVYKTAYAYRAARQYSTGLSPAMCLYGRELTLAKERPEPPPGSQSPESRRSSSSEERNAGTIQQARQQLQERIAATVQKNLERAQERDRRSHARRRHQNKPPAGAAEPPTTANPRPTPEQQEKGSRRAHLAPTTPTEEDSAEGHPTSDQRPTPQPSCDEVEDGDPTYAHLPALNKGALVYRKRRTKTKLQSEREGPFRFLSYNRKGTLALVEDGRSTSFTVPIHQLFVPRA</sequence>
<feature type="domain" description="Integrase catalytic" evidence="6">
    <location>
        <begin position="690"/>
        <end position="855"/>
    </location>
</feature>